<evidence type="ECO:0000313" key="3">
    <source>
        <dbReference type="Proteomes" id="UP000741863"/>
    </source>
</evidence>
<gene>
    <name evidence="2" type="ORF">JOD17_002969</name>
</gene>
<name>A0ABS2PEM5_9BACL</name>
<dbReference type="InterPro" id="IPR010982">
    <property type="entry name" value="Lambda_DNA-bd_dom_sf"/>
</dbReference>
<dbReference type="PROSITE" id="PS50943">
    <property type="entry name" value="HTH_CROC1"/>
    <property type="match status" value="1"/>
</dbReference>
<dbReference type="SMART" id="SM00530">
    <property type="entry name" value="HTH_XRE"/>
    <property type="match status" value="1"/>
</dbReference>
<accession>A0ABS2PEM5</accession>
<proteinExistence type="predicted"/>
<feature type="domain" description="HTH cro/C1-type" evidence="1">
    <location>
        <begin position="6"/>
        <end position="60"/>
    </location>
</feature>
<dbReference type="Gene3D" id="1.10.260.40">
    <property type="entry name" value="lambda repressor-like DNA-binding domains"/>
    <property type="match status" value="1"/>
</dbReference>
<protein>
    <submittedName>
        <fullName evidence="2">Transcriptional regulator with XRE-family HTH domain</fullName>
    </submittedName>
</protein>
<keyword evidence="3" id="KW-1185">Reference proteome</keyword>
<dbReference type="InterPro" id="IPR001387">
    <property type="entry name" value="Cro/C1-type_HTH"/>
</dbReference>
<comment type="caution">
    <text evidence="2">The sequence shown here is derived from an EMBL/GenBank/DDBJ whole genome shotgun (WGS) entry which is preliminary data.</text>
</comment>
<dbReference type="Pfam" id="PF01381">
    <property type="entry name" value="HTH_3"/>
    <property type="match status" value="1"/>
</dbReference>
<dbReference type="RefSeq" id="WP_204698603.1">
    <property type="nucleotide sequence ID" value="NZ_JAFBEC010000008.1"/>
</dbReference>
<evidence type="ECO:0000313" key="2">
    <source>
        <dbReference type="EMBL" id="MBM7633873.1"/>
    </source>
</evidence>
<evidence type="ECO:0000259" key="1">
    <source>
        <dbReference type="PROSITE" id="PS50943"/>
    </source>
</evidence>
<sequence length="80" mass="9248">MERTQLIKLRLELGKTQKELADNLGISAVYVRKIEKGDVDPGRNTILKYVHFFAKDMTNLFPDLFFNIDDKKCIKKTDSA</sequence>
<dbReference type="CDD" id="cd00093">
    <property type="entry name" value="HTH_XRE"/>
    <property type="match status" value="1"/>
</dbReference>
<reference evidence="2 3" key="1">
    <citation type="submission" date="2021-01" db="EMBL/GenBank/DDBJ databases">
        <title>Genomic Encyclopedia of Type Strains, Phase IV (KMG-IV): sequencing the most valuable type-strain genomes for metagenomic binning, comparative biology and taxonomic classification.</title>
        <authorList>
            <person name="Goeker M."/>
        </authorList>
    </citation>
    <scope>NUCLEOTIDE SEQUENCE [LARGE SCALE GENOMIC DNA]</scope>
    <source>
        <strain evidence="2 3">DSM 25540</strain>
    </source>
</reference>
<dbReference type="Proteomes" id="UP000741863">
    <property type="component" value="Unassembled WGS sequence"/>
</dbReference>
<organism evidence="2 3">
    <name type="scientific">Geomicrobium sediminis</name>
    <dbReference type="NCBI Taxonomy" id="1347788"/>
    <lineage>
        <taxon>Bacteria</taxon>
        <taxon>Bacillati</taxon>
        <taxon>Bacillota</taxon>
        <taxon>Bacilli</taxon>
        <taxon>Bacillales</taxon>
        <taxon>Geomicrobium</taxon>
    </lineage>
</organism>
<dbReference type="EMBL" id="JAFBEC010000008">
    <property type="protein sequence ID" value="MBM7633873.1"/>
    <property type="molecule type" value="Genomic_DNA"/>
</dbReference>
<dbReference type="SUPFAM" id="SSF47413">
    <property type="entry name" value="lambda repressor-like DNA-binding domains"/>
    <property type="match status" value="1"/>
</dbReference>